<reference evidence="1" key="1">
    <citation type="submission" date="2020-05" db="EMBL/GenBank/DDBJ databases">
        <authorList>
            <person name="Chiriac C."/>
            <person name="Salcher M."/>
            <person name="Ghai R."/>
            <person name="Kavagutti S V."/>
        </authorList>
    </citation>
    <scope>NUCLEOTIDE SEQUENCE</scope>
</reference>
<dbReference type="Gene3D" id="1.10.1220.10">
    <property type="entry name" value="Met repressor-like"/>
    <property type="match status" value="1"/>
</dbReference>
<dbReference type="InterPro" id="IPR013321">
    <property type="entry name" value="Arc_rbn_hlx_hlx"/>
</dbReference>
<dbReference type="EMBL" id="LR798215">
    <property type="protein sequence ID" value="CAB5195091.1"/>
    <property type="molecule type" value="Genomic_DNA"/>
</dbReference>
<sequence>MKTTDLARLETRVKPEVKKSLRVYCAHHGLTIREAVEMAVTKMCKPAKKEDADAS</sequence>
<organism evidence="1">
    <name type="scientific">uncultured Caudovirales phage</name>
    <dbReference type="NCBI Taxonomy" id="2100421"/>
    <lineage>
        <taxon>Viruses</taxon>
        <taxon>Duplodnaviria</taxon>
        <taxon>Heunggongvirae</taxon>
        <taxon>Uroviricota</taxon>
        <taxon>Caudoviricetes</taxon>
        <taxon>Peduoviridae</taxon>
        <taxon>Maltschvirus</taxon>
        <taxon>Maltschvirus maltsch</taxon>
    </lineage>
</organism>
<name>A0A6J7WCG1_9CAUD</name>
<evidence type="ECO:0000313" key="1">
    <source>
        <dbReference type="EMBL" id="CAB5195091.1"/>
    </source>
</evidence>
<protein>
    <submittedName>
        <fullName evidence="1">Uncharacterized protein</fullName>
    </submittedName>
</protein>
<gene>
    <name evidence="1" type="ORF">UFOVP178_56</name>
</gene>
<proteinExistence type="predicted"/>
<dbReference type="GO" id="GO:0006355">
    <property type="term" value="P:regulation of DNA-templated transcription"/>
    <property type="evidence" value="ECO:0007669"/>
    <property type="project" value="InterPro"/>
</dbReference>
<accession>A0A6J7WCG1</accession>